<evidence type="ECO:0000256" key="1">
    <source>
        <dbReference type="SAM" id="Phobius"/>
    </source>
</evidence>
<dbReference type="EMBL" id="JAGGLV010000004">
    <property type="protein sequence ID" value="MBP2111391.1"/>
    <property type="molecule type" value="Genomic_DNA"/>
</dbReference>
<name>A0ABS4NMV6_9BACL</name>
<evidence type="ECO:0000313" key="3">
    <source>
        <dbReference type="Proteomes" id="UP000773462"/>
    </source>
</evidence>
<reference evidence="2 3" key="1">
    <citation type="submission" date="2021-03" db="EMBL/GenBank/DDBJ databases">
        <title>Genomic Encyclopedia of Type Strains, Phase IV (KMG-IV): sequencing the most valuable type-strain genomes for metagenomic binning, comparative biology and taxonomic classification.</title>
        <authorList>
            <person name="Goeker M."/>
        </authorList>
    </citation>
    <scope>NUCLEOTIDE SEQUENCE [LARGE SCALE GENOMIC DNA]</scope>
    <source>
        <strain evidence="2 3">DSM 101953</strain>
    </source>
</reference>
<protein>
    <recommendedName>
        <fullName evidence="4">DUF4825 domain-containing protein</fullName>
    </recommendedName>
</protein>
<feature type="transmembrane region" description="Helical" evidence="1">
    <location>
        <begin position="7"/>
        <end position="28"/>
    </location>
</feature>
<organism evidence="2 3">
    <name type="scientific">Paenibacillus silagei</name>
    <dbReference type="NCBI Taxonomy" id="1670801"/>
    <lineage>
        <taxon>Bacteria</taxon>
        <taxon>Bacillati</taxon>
        <taxon>Bacillota</taxon>
        <taxon>Bacilli</taxon>
        <taxon>Bacillales</taxon>
        <taxon>Paenibacillaceae</taxon>
        <taxon>Paenibacillus</taxon>
    </lineage>
</organism>
<proteinExistence type="predicted"/>
<dbReference type="Proteomes" id="UP000773462">
    <property type="component" value="Unassembled WGS sequence"/>
</dbReference>
<gene>
    <name evidence="2" type="ORF">J2Z70_001532</name>
</gene>
<sequence length="156" mass="17430">MASSDKAVVALMGLAAAIFILYRIYIWLQGSPGSFMKDRVPINKVIQSHPSITLLEDAGYEVIGGKLKIPLSFQVNGAPMYSRLFIDYVATRNEEHYYLVILSRPRKELEFTGSGLRDHILPYLLIYPDCSGVLYVDTVNSNIHVINFGKDDGESS</sequence>
<keyword evidence="1" id="KW-0472">Membrane</keyword>
<evidence type="ECO:0008006" key="4">
    <source>
        <dbReference type="Google" id="ProtNLM"/>
    </source>
</evidence>
<comment type="caution">
    <text evidence="2">The sequence shown here is derived from an EMBL/GenBank/DDBJ whole genome shotgun (WGS) entry which is preliminary data.</text>
</comment>
<keyword evidence="1" id="KW-1133">Transmembrane helix</keyword>
<dbReference type="RefSeq" id="WP_342592999.1">
    <property type="nucleotide sequence ID" value="NZ_JAGGLV010000004.1"/>
</dbReference>
<keyword evidence="1" id="KW-0812">Transmembrane</keyword>
<accession>A0ABS4NMV6</accession>
<evidence type="ECO:0000313" key="2">
    <source>
        <dbReference type="EMBL" id="MBP2111391.1"/>
    </source>
</evidence>
<keyword evidence="3" id="KW-1185">Reference proteome</keyword>